<sequence length="133" mass="15784">MSDLKTSTTERFRFPDTLANWPFERRLNPFYEEVKAESSAWVESFKPFNEKAQRAFYRCDFNLCASLIYPHFDKERLRTCADVCNFIFAFDDYSDLEDEHGVQKQRDMIMDALRNPFTPRPKGECVLGEMARQ</sequence>
<reference evidence="2" key="1">
    <citation type="journal article" date="2011" name="Science">
        <title>The plant cell wall-decomposing machinery underlies the functional diversity of forest fungi.</title>
        <authorList>
            <person name="Eastwood D.C."/>
            <person name="Floudas D."/>
            <person name="Binder M."/>
            <person name="Majcherczyk A."/>
            <person name="Schneider P."/>
            <person name="Aerts A."/>
            <person name="Asiegbu F.O."/>
            <person name="Baker S.E."/>
            <person name="Barry K."/>
            <person name="Bendiksby M."/>
            <person name="Blumentritt M."/>
            <person name="Coutinho P.M."/>
            <person name="Cullen D."/>
            <person name="de Vries R.P."/>
            <person name="Gathman A."/>
            <person name="Goodell B."/>
            <person name="Henrissat B."/>
            <person name="Ihrmark K."/>
            <person name="Kauserud H."/>
            <person name="Kohler A."/>
            <person name="LaButti K."/>
            <person name="Lapidus A."/>
            <person name="Lavin J.L."/>
            <person name="Lee Y.-H."/>
            <person name="Lindquist E."/>
            <person name="Lilly W."/>
            <person name="Lucas S."/>
            <person name="Morin E."/>
            <person name="Murat C."/>
            <person name="Oguiza J.A."/>
            <person name="Park J."/>
            <person name="Pisabarro A.G."/>
            <person name="Riley R."/>
            <person name="Rosling A."/>
            <person name="Salamov A."/>
            <person name="Schmidt O."/>
            <person name="Schmutz J."/>
            <person name="Skrede I."/>
            <person name="Stenlid J."/>
            <person name="Wiebenga A."/>
            <person name="Xie X."/>
            <person name="Kuees U."/>
            <person name="Hibbett D.S."/>
            <person name="Hoffmeister D."/>
            <person name="Hoegberg N."/>
            <person name="Martin F."/>
            <person name="Grigoriev I.V."/>
            <person name="Watkinson S.C."/>
        </authorList>
    </citation>
    <scope>NUCLEOTIDE SEQUENCE [LARGE SCALE GENOMIC DNA]</scope>
    <source>
        <strain evidence="2">strain S7.3</strain>
    </source>
</reference>
<dbReference type="InParanoid" id="F8Q918"/>
<dbReference type="OrthoDB" id="2680652at2759"/>
<evidence type="ECO:0000313" key="1">
    <source>
        <dbReference type="EMBL" id="EGN95073.1"/>
    </source>
</evidence>
<dbReference type="AlphaFoldDB" id="F8Q918"/>
<dbReference type="HOGENOM" id="CLU_1907949_0_0_1"/>
<dbReference type="SUPFAM" id="SSF48576">
    <property type="entry name" value="Terpenoid synthases"/>
    <property type="match status" value="1"/>
</dbReference>
<dbReference type="eggNOG" id="ENOG502SJ0F">
    <property type="taxonomic scope" value="Eukaryota"/>
</dbReference>
<dbReference type="InterPro" id="IPR008949">
    <property type="entry name" value="Isoprenoid_synthase_dom_sf"/>
</dbReference>
<proteinExistence type="predicted"/>
<protein>
    <recommendedName>
        <fullName evidence="3">Terpene synthase</fullName>
    </recommendedName>
</protein>
<evidence type="ECO:0000313" key="2">
    <source>
        <dbReference type="Proteomes" id="UP000008063"/>
    </source>
</evidence>
<dbReference type="EMBL" id="GL945486">
    <property type="protein sequence ID" value="EGN95073.1"/>
    <property type="molecule type" value="Genomic_DNA"/>
</dbReference>
<dbReference type="OMA" id="ANWPFER"/>
<keyword evidence="2" id="KW-1185">Reference proteome</keyword>
<gene>
    <name evidence="1" type="ORF">SERLA73DRAFT_113831</name>
</gene>
<dbReference type="Proteomes" id="UP000008063">
    <property type="component" value="Unassembled WGS sequence"/>
</dbReference>
<evidence type="ECO:0008006" key="3">
    <source>
        <dbReference type="Google" id="ProtNLM"/>
    </source>
</evidence>
<dbReference type="Gene3D" id="1.10.600.10">
    <property type="entry name" value="Farnesyl Diphosphate Synthase"/>
    <property type="match status" value="1"/>
</dbReference>
<accession>F8Q918</accession>
<organism evidence="2">
    <name type="scientific">Serpula lacrymans var. lacrymans (strain S7.3)</name>
    <name type="common">Dry rot fungus</name>
    <dbReference type="NCBI Taxonomy" id="936435"/>
    <lineage>
        <taxon>Eukaryota</taxon>
        <taxon>Fungi</taxon>
        <taxon>Dikarya</taxon>
        <taxon>Basidiomycota</taxon>
        <taxon>Agaricomycotina</taxon>
        <taxon>Agaricomycetes</taxon>
        <taxon>Agaricomycetidae</taxon>
        <taxon>Boletales</taxon>
        <taxon>Coniophorineae</taxon>
        <taxon>Serpulaceae</taxon>
        <taxon>Serpula</taxon>
    </lineage>
</organism>
<name>F8Q918_SERL3</name>